<dbReference type="InterPro" id="IPR045012">
    <property type="entry name" value="NLP"/>
</dbReference>
<evidence type="ECO:0000256" key="3">
    <source>
        <dbReference type="ARBA" id="ARBA00023163"/>
    </source>
</evidence>
<dbReference type="SUPFAM" id="SSF54277">
    <property type="entry name" value="CAD &amp; PB1 domains"/>
    <property type="match status" value="1"/>
</dbReference>
<keyword evidence="3" id="KW-0804">Transcription</keyword>
<feature type="domain" description="PB1" evidence="7">
    <location>
        <begin position="583"/>
        <end position="666"/>
    </location>
</feature>
<dbReference type="PROSITE" id="PS51745">
    <property type="entry name" value="PB1"/>
    <property type="match status" value="1"/>
</dbReference>
<keyword evidence="4" id="KW-0539">Nucleus</keyword>
<gene>
    <name evidence="8" type="ORF">ILEXP_LOCUS30802</name>
</gene>
<evidence type="ECO:0000313" key="9">
    <source>
        <dbReference type="Proteomes" id="UP001642360"/>
    </source>
</evidence>
<proteinExistence type="predicted"/>
<dbReference type="GO" id="GO:0003677">
    <property type="term" value="F:DNA binding"/>
    <property type="evidence" value="ECO:0007669"/>
    <property type="project" value="UniProtKB-KW"/>
</dbReference>
<evidence type="ECO:0000259" key="6">
    <source>
        <dbReference type="PROSITE" id="PS51519"/>
    </source>
</evidence>
<dbReference type="InterPro" id="IPR000270">
    <property type="entry name" value="PB1_dom"/>
</dbReference>
<name>A0ABC8SXQ0_9AQUA</name>
<evidence type="ECO:0000313" key="8">
    <source>
        <dbReference type="EMBL" id="CAK9161971.1"/>
    </source>
</evidence>
<dbReference type="Pfam" id="PF00564">
    <property type="entry name" value="PB1"/>
    <property type="match status" value="1"/>
</dbReference>
<evidence type="ECO:0000259" key="7">
    <source>
        <dbReference type="PROSITE" id="PS51745"/>
    </source>
</evidence>
<dbReference type="Proteomes" id="UP001642360">
    <property type="component" value="Unassembled WGS sequence"/>
</dbReference>
<evidence type="ECO:0000256" key="5">
    <source>
        <dbReference type="SAM" id="MobiDB-lite"/>
    </source>
</evidence>
<dbReference type="InterPro" id="IPR003035">
    <property type="entry name" value="RWP-RK_dom"/>
</dbReference>
<evidence type="ECO:0000256" key="2">
    <source>
        <dbReference type="ARBA" id="ARBA00023125"/>
    </source>
</evidence>
<sequence length="669" mass="74324">MAATGVFSLDDEFWSGLGSPSPEPSFSSLWNSDDFSAGPSTKTTGPHPVLVGPPTWELNSPSVVATVDFSLDDEFWSAVGSPFPDLSFSSLWISDDFSAGPSTDTTGPQPELAEPPHRELNLPSMAATRDLSLDDKFRSAAGSPCPDGTTGAPPVPVEPPTRFRLGKGMTVEVNKHLGLSEPYFFVVEFNHTPQGESINWRNVEINYPDIDKAFKDQESYVTLFERQVMVIGQKLAYLRPDAKDFSVLKKGACDLVLEVEDFLLNNRKDFLPKSKFSRCKELEIVFGRMKLQNVQMKGISSGVILMCIQLKGRYVMGRIDIIGHRKTQFCNGRPEIAFGEGLREEIFVQTIKSFPNNEPDLSHDYVQISQNTRSPQGPQAYPNGADMRIGSSEQQPMVDFDVTCIRGNVVITDQSDIPVTDSEKNSRKMISPLLSPEFLPQLYGTKLDDAAKCLSVSRTTLKRFCRKHGILKWPFRKGKKGSNDLPKLNCGNESVRGTEGALCQPSFTIGPINRVLGSMCSPAELRRSNLQQTEAIPSAPYCIPNTPVSMQPRTSARQMPTEHKVSPIVDPMPDVAAMQDMKTFNIKATYRTGIIQFPLSSLSRKTELEDNVSESLKLMRGKFSISYLDTEEGDWILITRDKDLQYCMDVSKQLGKRTIKMLIEDIGSV</sequence>
<reference evidence="8 9" key="1">
    <citation type="submission" date="2024-02" db="EMBL/GenBank/DDBJ databases">
        <authorList>
            <person name="Vignale AGUSTIN F."/>
            <person name="Sosa J E."/>
            <person name="Modenutti C."/>
        </authorList>
    </citation>
    <scope>NUCLEOTIDE SEQUENCE [LARGE SCALE GENOMIC DNA]</scope>
</reference>
<accession>A0ABC8SXQ0</accession>
<dbReference type="PANTHER" id="PTHR32002">
    <property type="entry name" value="PROTEIN NLP8"/>
    <property type="match status" value="1"/>
</dbReference>
<dbReference type="Pfam" id="PF02042">
    <property type="entry name" value="RWP-RK"/>
    <property type="match status" value="1"/>
</dbReference>
<dbReference type="PANTHER" id="PTHR32002:SF35">
    <property type="entry name" value="PROTEIN NLP6"/>
    <property type="match status" value="1"/>
</dbReference>
<dbReference type="SMART" id="SM00666">
    <property type="entry name" value="PB1"/>
    <property type="match status" value="1"/>
</dbReference>
<feature type="compositionally biased region" description="Polar residues" evidence="5">
    <location>
        <begin position="24"/>
        <end position="44"/>
    </location>
</feature>
<feature type="domain" description="RWP-RK" evidence="6">
    <location>
        <begin position="417"/>
        <end position="501"/>
    </location>
</feature>
<feature type="region of interest" description="Disordered" evidence="5">
    <location>
        <begin position="1"/>
        <end position="49"/>
    </location>
</feature>
<keyword evidence="2" id="KW-0238">DNA-binding</keyword>
<comment type="caution">
    <text evidence="8">The sequence shown here is derived from an EMBL/GenBank/DDBJ whole genome shotgun (WGS) entry which is preliminary data.</text>
</comment>
<keyword evidence="1" id="KW-0805">Transcription regulation</keyword>
<dbReference type="EMBL" id="CAUOFW020003772">
    <property type="protein sequence ID" value="CAK9161971.1"/>
    <property type="molecule type" value="Genomic_DNA"/>
</dbReference>
<organism evidence="8 9">
    <name type="scientific">Ilex paraguariensis</name>
    <name type="common">yerba mate</name>
    <dbReference type="NCBI Taxonomy" id="185542"/>
    <lineage>
        <taxon>Eukaryota</taxon>
        <taxon>Viridiplantae</taxon>
        <taxon>Streptophyta</taxon>
        <taxon>Embryophyta</taxon>
        <taxon>Tracheophyta</taxon>
        <taxon>Spermatophyta</taxon>
        <taxon>Magnoliopsida</taxon>
        <taxon>eudicotyledons</taxon>
        <taxon>Gunneridae</taxon>
        <taxon>Pentapetalae</taxon>
        <taxon>asterids</taxon>
        <taxon>campanulids</taxon>
        <taxon>Aquifoliales</taxon>
        <taxon>Aquifoliaceae</taxon>
        <taxon>Ilex</taxon>
    </lineage>
</organism>
<protein>
    <submittedName>
        <fullName evidence="8">Uncharacterized protein</fullName>
    </submittedName>
</protein>
<evidence type="ECO:0000256" key="4">
    <source>
        <dbReference type="ARBA" id="ARBA00023242"/>
    </source>
</evidence>
<dbReference type="Gene3D" id="3.10.20.90">
    <property type="entry name" value="Phosphatidylinositol 3-kinase Catalytic Subunit, Chain A, domain 1"/>
    <property type="match status" value="1"/>
</dbReference>
<keyword evidence="9" id="KW-1185">Reference proteome</keyword>
<dbReference type="PROSITE" id="PS51519">
    <property type="entry name" value="RWP_RK"/>
    <property type="match status" value="1"/>
</dbReference>
<dbReference type="InterPro" id="IPR053793">
    <property type="entry name" value="PB1-like"/>
</dbReference>
<evidence type="ECO:0000256" key="1">
    <source>
        <dbReference type="ARBA" id="ARBA00023015"/>
    </source>
</evidence>
<dbReference type="AlphaFoldDB" id="A0ABC8SXQ0"/>